<feature type="active site" description="Proton donor/acceptor" evidence="9">
    <location>
        <position position="140"/>
    </location>
</feature>
<dbReference type="AlphaFoldDB" id="A0A518KEQ1"/>
<dbReference type="InterPro" id="IPR001509">
    <property type="entry name" value="Epimerase_deHydtase"/>
</dbReference>
<dbReference type="GO" id="GO:0070401">
    <property type="term" value="F:NADP+ binding"/>
    <property type="evidence" value="ECO:0007669"/>
    <property type="project" value="UniProtKB-UniRule"/>
</dbReference>
<evidence type="ECO:0000256" key="6">
    <source>
        <dbReference type="ARBA" id="ARBA00023235"/>
    </source>
</evidence>
<feature type="binding site" evidence="9">
    <location>
        <position position="213"/>
    </location>
    <ligand>
        <name>substrate</name>
    </ligand>
</feature>
<dbReference type="Proteomes" id="UP000316426">
    <property type="component" value="Chromosome"/>
</dbReference>
<evidence type="ECO:0000256" key="4">
    <source>
        <dbReference type="ARBA" id="ARBA00022857"/>
    </source>
</evidence>
<feature type="domain" description="NAD-dependent epimerase/dehydratase" evidence="10">
    <location>
        <begin position="10"/>
        <end position="241"/>
    </location>
</feature>
<comment type="similarity">
    <text evidence="2 9">Belongs to the NAD(P)-dependent epimerase/dehydratase family. Fucose synthase subfamily.</text>
</comment>
<feature type="binding site" evidence="9">
    <location>
        <position position="144"/>
    </location>
    <ligand>
        <name>NADP(+)</name>
        <dbReference type="ChEBI" id="CHEBI:58349"/>
    </ligand>
</feature>
<dbReference type="GO" id="GO:0050577">
    <property type="term" value="F:GDP-L-fucose synthase activity"/>
    <property type="evidence" value="ECO:0007669"/>
    <property type="project" value="UniProtKB-UniRule"/>
</dbReference>
<evidence type="ECO:0000313" key="12">
    <source>
        <dbReference type="Proteomes" id="UP000316426"/>
    </source>
</evidence>
<feature type="binding site" evidence="9">
    <location>
        <position position="191"/>
    </location>
    <ligand>
        <name>substrate</name>
    </ligand>
</feature>
<dbReference type="EMBL" id="CP036349">
    <property type="protein sequence ID" value="QDV76284.1"/>
    <property type="molecule type" value="Genomic_DNA"/>
</dbReference>
<feature type="site" description="Important for catalytic activity" evidence="9">
    <location>
        <position position="111"/>
    </location>
</feature>
<comment type="function">
    <text evidence="9">Catalyzes the two-step NADP-dependent conversion of GDP-4-dehydro-6-deoxy-D-mannose to GDP-fucose, involving an epimerase and a reductase reaction.</text>
</comment>
<dbReference type="Gene3D" id="3.90.25.10">
    <property type="entry name" value="UDP-galactose 4-epimerase, domain 1"/>
    <property type="match status" value="1"/>
</dbReference>
<evidence type="ECO:0000256" key="8">
    <source>
        <dbReference type="ARBA" id="ARBA00051935"/>
    </source>
</evidence>
<evidence type="ECO:0000259" key="10">
    <source>
        <dbReference type="Pfam" id="PF01370"/>
    </source>
</evidence>
<dbReference type="FunFam" id="3.40.50.720:FF:000101">
    <property type="entry name" value="GDP-L-fucose synthase"/>
    <property type="match status" value="1"/>
</dbReference>
<keyword evidence="12" id="KW-1185">Reference proteome</keyword>
<dbReference type="GO" id="GO:0042351">
    <property type="term" value="P:'de novo' GDP-L-fucose biosynthetic process"/>
    <property type="evidence" value="ECO:0007669"/>
    <property type="project" value="UniProtKB-UniRule"/>
</dbReference>
<dbReference type="InterPro" id="IPR036291">
    <property type="entry name" value="NAD(P)-bd_dom_sf"/>
</dbReference>
<dbReference type="SUPFAM" id="SSF51735">
    <property type="entry name" value="NAD(P)-binding Rossmann-fold domains"/>
    <property type="match status" value="1"/>
</dbReference>
<dbReference type="GO" id="GO:0016853">
    <property type="term" value="F:isomerase activity"/>
    <property type="evidence" value="ECO:0007669"/>
    <property type="project" value="UniProtKB-KW"/>
</dbReference>
<name>A0A518KEQ1_9BACT</name>
<keyword evidence="4 9" id="KW-0521">NADP</keyword>
<proteinExistence type="inferred from homology"/>
<sequence>MPGIPRDARIFVTGHRGMVGSALARRFEAAGFTNLLAATRQEVDLRDQAAVDRWFDTHRPQYVVHAAGTVGGIQANRTRPAEFLYDNLMIHATVLRAAWRTEVEKLLYLGSSCVYPRDCPQPMREEYLLTGPMEPTNDAYAIAKIAGVKSCQAYRKQYGCHFIAAMPTNLYGPNDNFDPVNSHVVAGLVRKFHEAKESGGEAVTLWGTGAPRRELMFVDDVADGCLFLLENYDDEAPINVGTGEDVTIVELAETVRDVVFPEARVEFDPSMPDGPPRKLLDVSRLHALGWRHQIALAEGLRTTYDWFKEKYPMTKSQ</sequence>
<organism evidence="11 12">
    <name type="scientific">Botrimarina mediterranea</name>
    <dbReference type="NCBI Taxonomy" id="2528022"/>
    <lineage>
        <taxon>Bacteria</taxon>
        <taxon>Pseudomonadati</taxon>
        <taxon>Planctomycetota</taxon>
        <taxon>Planctomycetia</taxon>
        <taxon>Pirellulales</taxon>
        <taxon>Lacipirellulaceae</taxon>
        <taxon>Botrimarina</taxon>
    </lineage>
</organism>
<dbReference type="CDD" id="cd05239">
    <property type="entry name" value="GDP_FS_SDR_e"/>
    <property type="match status" value="1"/>
</dbReference>
<keyword evidence="5 9" id="KW-0560">Oxidoreductase</keyword>
<dbReference type="Pfam" id="PF01370">
    <property type="entry name" value="Epimerase"/>
    <property type="match status" value="1"/>
</dbReference>
<dbReference type="PANTHER" id="PTHR43238:SF1">
    <property type="entry name" value="GDP-L-FUCOSE SYNTHASE"/>
    <property type="match status" value="1"/>
</dbReference>
<dbReference type="PANTHER" id="PTHR43238">
    <property type="entry name" value="GDP-L-FUCOSE SYNTHASE"/>
    <property type="match status" value="1"/>
</dbReference>
<dbReference type="HAMAP" id="MF_00956">
    <property type="entry name" value="GDP_fucose_synth"/>
    <property type="match status" value="1"/>
</dbReference>
<feature type="binding site" evidence="9">
    <location>
        <position position="183"/>
    </location>
    <ligand>
        <name>NADP(+)</name>
        <dbReference type="ChEBI" id="CHEBI:58349"/>
    </ligand>
</feature>
<evidence type="ECO:0000313" key="11">
    <source>
        <dbReference type="EMBL" id="QDV76284.1"/>
    </source>
</evidence>
<dbReference type="EC" id="1.1.1.271" evidence="3 9"/>
<evidence type="ECO:0000256" key="1">
    <source>
        <dbReference type="ARBA" id="ARBA00004883"/>
    </source>
</evidence>
<feature type="binding site" evidence="9">
    <location>
        <position position="206"/>
    </location>
    <ligand>
        <name>substrate</name>
    </ligand>
</feature>
<gene>
    <name evidence="9 11" type="primary">fcl</name>
    <name evidence="11" type="ORF">Spa11_45140</name>
</gene>
<feature type="binding site" evidence="9">
    <location>
        <begin position="14"/>
        <end position="20"/>
    </location>
    <ligand>
        <name>NADP(+)</name>
        <dbReference type="ChEBI" id="CHEBI:58349"/>
    </ligand>
</feature>
<reference evidence="11 12" key="1">
    <citation type="submission" date="2019-02" db="EMBL/GenBank/DDBJ databases">
        <title>Deep-cultivation of Planctomycetes and their phenomic and genomic characterization uncovers novel biology.</title>
        <authorList>
            <person name="Wiegand S."/>
            <person name="Jogler M."/>
            <person name="Boedeker C."/>
            <person name="Pinto D."/>
            <person name="Vollmers J."/>
            <person name="Rivas-Marin E."/>
            <person name="Kohn T."/>
            <person name="Peeters S.H."/>
            <person name="Heuer A."/>
            <person name="Rast P."/>
            <person name="Oberbeckmann S."/>
            <person name="Bunk B."/>
            <person name="Jeske O."/>
            <person name="Meyerdierks A."/>
            <person name="Storesund J.E."/>
            <person name="Kallscheuer N."/>
            <person name="Luecker S."/>
            <person name="Lage O.M."/>
            <person name="Pohl T."/>
            <person name="Merkel B.J."/>
            <person name="Hornburger P."/>
            <person name="Mueller R.-W."/>
            <person name="Bruemmer F."/>
            <person name="Labrenz M."/>
            <person name="Spormann A.M."/>
            <person name="Op den Camp H."/>
            <person name="Overmann J."/>
            <person name="Amann R."/>
            <person name="Jetten M.S.M."/>
            <person name="Mascher T."/>
            <person name="Medema M.H."/>
            <person name="Devos D.P."/>
            <person name="Kaster A.-K."/>
            <person name="Ovreas L."/>
            <person name="Rohde M."/>
            <person name="Galperin M.Y."/>
            <person name="Jogler C."/>
        </authorList>
    </citation>
    <scope>NUCLEOTIDE SEQUENCE [LARGE SCALE GENOMIC DNA]</scope>
    <source>
        <strain evidence="11 12">Spa11</strain>
    </source>
</reference>
<feature type="binding site" evidence="9">
    <location>
        <begin position="167"/>
        <end position="170"/>
    </location>
    <ligand>
        <name>NADP(+)</name>
        <dbReference type="ChEBI" id="CHEBI:58349"/>
    </ligand>
</feature>
<dbReference type="UniPathway" id="UPA00128">
    <property type="reaction ID" value="UER00191"/>
</dbReference>
<dbReference type="KEGG" id="bmei:Spa11_45140"/>
<dbReference type="RefSeq" id="WP_145116737.1">
    <property type="nucleotide sequence ID" value="NZ_CP036349.1"/>
</dbReference>
<dbReference type="InterPro" id="IPR028614">
    <property type="entry name" value="GDP_fucose/colitose_synth"/>
</dbReference>
<feature type="site" description="Important for catalytic activity" evidence="9">
    <location>
        <position position="113"/>
    </location>
</feature>
<protein>
    <recommendedName>
        <fullName evidence="3 9">GDP-L-fucose synthase</fullName>
        <ecNumber evidence="3 9">1.1.1.271</ecNumber>
    </recommendedName>
    <alternativeName>
        <fullName evidence="9">GDP-4-keto-6-deoxy-D-mannose-3,5-epimerase-4-reductase</fullName>
    </alternativeName>
</protein>
<evidence type="ECO:0000256" key="3">
    <source>
        <dbReference type="ARBA" id="ARBA00012371"/>
    </source>
</evidence>
<evidence type="ECO:0000256" key="5">
    <source>
        <dbReference type="ARBA" id="ARBA00023002"/>
    </source>
</evidence>
<evidence type="ECO:0000256" key="7">
    <source>
        <dbReference type="ARBA" id="ARBA00023268"/>
    </source>
</evidence>
<accession>A0A518KEQ1</accession>
<feature type="binding site" evidence="9">
    <location>
        <position position="273"/>
    </location>
    <ligand>
        <name>substrate</name>
    </ligand>
</feature>
<comment type="catalytic activity">
    <reaction evidence="8 9">
        <text>GDP-beta-L-fucose + NADP(+) = GDP-4-dehydro-alpha-D-rhamnose + NADPH + H(+)</text>
        <dbReference type="Rhea" id="RHEA:18885"/>
        <dbReference type="ChEBI" id="CHEBI:15378"/>
        <dbReference type="ChEBI" id="CHEBI:57273"/>
        <dbReference type="ChEBI" id="CHEBI:57783"/>
        <dbReference type="ChEBI" id="CHEBI:57964"/>
        <dbReference type="ChEBI" id="CHEBI:58349"/>
        <dbReference type="EC" id="1.1.1.271"/>
    </reaction>
</comment>
<comment type="pathway">
    <text evidence="1 9">Nucleotide-sugar biosynthesis; GDP-L-fucose biosynthesis via de novo pathway; GDP-L-fucose from GDP-alpha-D-mannose: step 2/2.</text>
</comment>
<keyword evidence="7 9" id="KW-0511">Multifunctional enzyme</keyword>
<keyword evidence="6 9" id="KW-0413">Isomerase</keyword>
<feature type="binding site" evidence="9">
    <location>
        <begin position="109"/>
        <end position="112"/>
    </location>
    <ligand>
        <name>NADP(+)</name>
        <dbReference type="ChEBI" id="CHEBI:58349"/>
    </ligand>
</feature>
<dbReference type="Gene3D" id="3.40.50.720">
    <property type="entry name" value="NAD(P)-binding Rossmann-like Domain"/>
    <property type="match status" value="1"/>
</dbReference>
<evidence type="ECO:0000256" key="2">
    <source>
        <dbReference type="ARBA" id="ARBA00005959"/>
    </source>
</evidence>
<evidence type="ECO:0000256" key="9">
    <source>
        <dbReference type="HAMAP-Rule" id="MF_00956"/>
    </source>
</evidence>